<evidence type="ECO:0000313" key="2">
    <source>
        <dbReference type="EMBL" id="KAL0909998.1"/>
    </source>
</evidence>
<feature type="region of interest" description="Disordered" evidence="1">
    <location>
        <begin position="1"/>
        <end position="20"/>
    </location>
</feature>
<comment type="caution">
    <text evidence="2">The sequence shown here is derived from an EMBL/GenBank/DDBJ whole genome shotgun (WGS) entry which is preliminary data.</text>
</comment>
<evidence type="ECO:0000313" key="3">
    <source>
        <dbReference type="Proteomes" id="UP001552299"/>
    </source>
</evidence>
<dbReference type="AlphaFoldDB" id="A0ABD0UBB7"/>
<gene>
    <name evidence="2" type="ORF">M5K25_020919</name>
</gene>
<reference evidence="2 3" key="1">
    <citation type="journal article" date="2024" name="Plant Biotechnol. J.">
        <title>Dendrobium thyrsiflorum genome and its molecular insights into genes involved in important horticultural traits.</title>
        <authorList>
            <person name="Chen B."/>
            <person name="Wang J.Y."/>
            <person name="Zheng P.J."/>
            <person name="Li K.L."/>
            <person name="Liang Y.M."/>
            <person name="Chen X.F."/>
            <person name="Zhang C."/>
            <person name="Zhao X."/>
            <person name="He X."/>
            <person name="Zhang G.Q."/>
            <person name="Liu Z.J."/>
            <person name="Xu Q."/>
        </authorList>
    </citation>
    <scope>NUCLEOTIDE SEQUENCE [LARGE SCALE GENOMIC DNA]</scope>
    <source>
        <strain evidence="2">GZMU011</strain>
    </source>
</reference>
<accession>A0ABD0UBB7</accession>
<protein>
    <submittedName>
        <fullName evidence="2">Uncharacterized protein</fullName>
    </submittedName>
</protein>
<organism evidence="2 3">
    <name type="scientific">Dendrobium thyrsiflorum</name>
    <name type="common">Pinecone-like raceme dendrobium</name>
    <name type="synonym">Orchid</name>
    <dbReference type="NCBI Taxonomy" id="117978"/>
    <lineage>
        <taxon>Eukaryota</taxon>
        <taxon>Viridiplantae</taxon>
        <taxon>Streptophyta</taxon>
        <taxon>Embryophyta</taxon>
        <taxon>Tracheophyta</taxon>
        <taxon>Spermatophyta</taxon>
        <taxon>Magnoliopsida</taxon>
        <taxon>Liliopsida</taxon>
        <taxon>Asparagales</taxon>
        <taxon>Orchidaceae</taxon>
        <taxon>Epidendroideae</taxon>
        <taxon>Malaxideae</taxon>
        <taxon>Dendrobiinae</taxon>
        <taxon>Dendrobium</taxon>
    </lineage>
</organism>
<evidence type="ECO:0000256" key="1">
    <source>
        <dbReference type="SAM" id="MobiDB-lite"/>
    </source>
</evidence>
<dbReference type="EMBL" id="JANQDX010000016">
    <property type="protein sequence ID" value="KAL0909998.1"/>
    <property type="molecule type" value="Genomic_DNA"/>
</dbReference>
<proteinExistence type="predicted"/>
<keyword evidence="3" id="KW-1185">Reference proteome</keyword>
<name>A0ABD0UBB7_DENTH</name>
<sequence length="93" mass="11152">MAGRKRAKHTELSTDVEGEEEEDILELISAPVPLCQHSQFDQLVKHFDRWETRFESYITKQQQHHAYDMDRFEEFVGQQQQHIARFDDYVAQQ</sequence>
<dbReference type="Proteomes" id="UP001552299">
    <property type="component" value="Unassembled WGS sequence"/>
</dbReference>